<reference evidence="1" key="2">
    <citation type="journal article" date="2015" name="Data Brief">
        <title>Shoot transcriptome of the giant reed, Arundo donax.</title>
        <authorList>
            <person name="Barrero R.A."/>
            <person name="Guerrero F.D."/>
            <person name="Moolhuijzen P."/>
            <person name="Goolsby J.A."/>
            <person name="Tidwell J."/>
            <person name="Bellgard S.E."/>
            <person name="Bellgard M.I."/>
        </authorList>
    </citation>
    <scope>NUCLEOTIDE SEQUENCE</scope>
    <source>
        <tissue evidence="1">Shoot tissue taken approximately 20 cm above the soil surface</tissue>
    </source>
</reference>
<protein>
    <submittedName>
        <fullName evidence="1">Uncharacterized protein</fullName>
    </submittedName>
</protein>
<evidence type="ECO:0000313" key="1">
    <source>
        <dbReference type="EMBL" id="JAE25271.1"/>
    </source>
</evidence>
<name>A0A0A9GRU5_ARUDO</name>
<sequence>MVVRVSPPAPSTH</sequence>
<organism evidence="1">
    <name type="scientific">Arundo donax</name>
    <name type="common">Giant reed</name>
    <name type="synonym">Donax arundinaceus</name>
    <dbReference type="NCBI Taxonomy" id="35708"/>
    <lineage>
        <taxon>Eukaryota</taxon>
        <taxon>Viridiplantae</taxon>
        <taxon>Streptophyta</taxon>
        <taxon>Embryophyta</taxon>
        <taxon>Tracheophyta</taxon>
        <taxon>Spermatophyta</taxon>
        <taxon>Magnoliopsida</taxon>
        <taxon>Liliopsida</taxon>
        <taxon>Poales</taxon>
        <taxon>Poaceae</taxon>
        <taxon>PACMAD clade</taxon>
        <taxon>Arundinoideae</taxon>
        <taxon>Arundineae</taxon>
        <taxon>Arundo</taxon>
    </lineage>
</organism>
<dbReference type="EMBL" id="GBRH01172625">
    <property type="protein sequence ID" value="JAE25271.1"/>
    <property type="molecule type" value="Transcribed_RNA"/>
</dbReference>
<proteinExistence type="predicted"/>
<reference evidence="1" key="1">
    <citation type="submission" date="2014-09" db="EMBL/GenBank/DDBJ databases">
        <authorList>
            <person name="Magalhaes I.L.F."/>
            <person name="Oliveira U."/>
            <person name="Santos F.R."/>
            <person name="Vidigal T.H.D.A."/>
            <person name="Brescovit A.D."/>
            <person name="Santos A.J."/>
        </authorList>
    </citation>
    <scope>NUCLEOTIDE SEQUENCE</scope>
    <source>
        <tissue evidence="1">Shoot tissue taken approximately 20 cm above the soil surface</tissue>
    </source>
</reference>
<accession>A0A0A9GRU5</accession>